<dbReference type="InterPro" id="IPR002347">
    <property type="entry name" value="SDR_fam"/>
</dbReference>
<dbReference type="PROSITE" id="PS00061">
    <property type="entry name" value="ADH_SHORT"/>
    <property type="match status" value="1"/>
</dbReference>
<organism evidence="4 5">
    <name type="scientific">Lentzea tibetensis</name>
    <dbReference type="NCBI Taxonomy" id="2591470"/>
    <lineage>
        <taxon>Bacteria</taxon>
        <taxon>Bacillati</taxon>
        <taxon>Actinomycetota</taxon>
        <taxon>Actinomycetes</taxon>
        <taxon>Pseudonocardiales</taxon>
        <taxon>Pseudonocardiaceae</taxon>
        <taxon>Lentzea</taxon>
    </lineage>
</organism>
<proteinExistence type="inferred from homology"/>
<evidence type="ECO:0000256" key="1">
    <source>
        <dbReference type="ARBA" id="ARBA00006484"/>
    </source>
</evidence>
<keyword evidence="2" id="KW-0560">Oxidoreductase</keyword>
<dbReference type="OrthoDB" id="3212478at2"/>
<dbReference type="AlphaFoldDB" id="A0A563EXB1"/>
<reference evidence="4 5" key="1">
    <citation type="submission" date="2019-07" db="EMBL/GenBank/DDBJ databases">
        <title>Lentzea xizangensis sp. nov., isolated from Qinghai-Tibetan Plateau Soils.</title>
        <authorList>
            <person name="Huang J."/>
        </authorList>
    </citation>
    <scope>NUCLEOTIDE SEQUENCE [LARGE SCALE GENOMIC DNA]</scope>
    <source>
        <strain evidence="4 5">FXJ1.1311</strain>
    </source>
</reference>
<dbReference type="SUPFAM" id="SSF51735">
    <property type="entry name" value="NAD(P)-binding Rossmann-fold domains"/>
    <property type="match status" value="1"/>
</dbReference>
<name>A0A563EXB1_9PSEU</name>
<gene>
    <name evidence="4" type="ORF">FKR81_11465</name>
</gene>
<dbReference type="PRINTS" id="PR00081">
    <property type="entry name" value="GDHRDH"/>
</dbReference>
<dbReference type="PANTHER" id="PTHR44196">
    <property type="entry name" value="DEHYDROGENASE/REDUCTASE SDR FAMILY MEMBER 7B"/>
    <property type="match status" value="1"/>
</dbReference>
<dbReference type="RefSeq" id="WP_146350984.1">
    <property type="nucleotide sequence ID" value="NZ_VOBR01000006.1"/>
</dbReference>
<evidence type="ECO:0000313" key="4">
    <source>
        <dbReference type="EMBL" id="TWP52188.1"/>
    </source>
</evidence>
<accession>A0A563EXB1</accession>
<dbReference type="PANTHER" id="PTHR44196:SF1">
    <property type="entry name" value="DEHYDROGENASE_REDUCTASE SDR FAMILY MEMBER 7B"/>
    <property type="match status" value="1"/>
</dbReference>
<dbReference type="NCBIfam" id="NF006119">
    <property type="entry name" value="PRK08264.1-5"/>
    <property type="match status" value="1"/>
</dbReference>
<keyword evidence="5" id="KW-1185">Reference proteome</keyword>
<dbReference type="InterPro" id="IPR020904">
    <property type="entry name" value="Sc_DH/Rdtase_CS"/>
</dbReference>
<sequence length="214" mass="22451">MKIEGAVALVTGANRGLGREFARQLAARGATVYAAARDPLSITDPLVKPIQLDVTDRASVEAAVDLAGDTTLLINNAGILRADDPRAEMETNYFGPLMLTDAFGPVLGRNGGGAIVNVLSVLSFLGWPRSRGYAASKAAAWSLTKSTRLALNEQGTLVVAVHAGFIDTDMVAEVTAPKITPESVVSQVIDALEHDREEVLADDISRAAKAGLVD</sequence>
<evidence type="ECO:0000313" key="5">
    <source>
        <dbReference type="Proteomes" id="UP000316639"/>
    </source>
</evidence>
<dbReference type="Pfam" id="PF00106">
    <property type="entry name" value="adh_short"/>
    <property type="match status" value="1"/>
</dbReference>
<evidence type="ECO:0000256" key="2">
    <source>
        <dbReference type="ARBA" id="ARBA00023002"/>
    </source>
</evidence>
<protein>
    <submittedName>
        <fullName evidence="4">SDR family oxidoreductase</fullName>
    </submittedName>
</protein>
<dbReference type="InterPro" id="IPR036291">
    <property type="entry name" value="NAD(P)-bd_dom_sf"/>
</dbReference>
<comment type="caution">
    <text evidence="4">The sequence shown here is derived from an EMBL/GenBank/DDBJ whole genome shotgun (WGS) entry which is preliminary data.</text>
</comment>
<dbReference type="Proteomes" id="UP000316639">
    <property type="component" value="Unassembled WGS sequence"/>
</dbReference>
<dbReference type="EMBL" id="VOBR01000006">
    <property type="protein sequence ID" value="TWP52188.1"/>
    <property type="molecule type" value="Genomic_DNA"/>
</dbReference>
<dbReference type="GO" id="GO:0016491">
    <property type="term" value="F:oxidoreductase activity"/>
    <property type="evidence" value="ECO:0007669"/>
    <property type="project" value="UniProtKB-KW"/>
</dbReference>
<comment type="similarity">
    <text evidence="1 3">Belongs to the short-chain dehydrogenases/reductases (SDR) family.</text>
</comment>
<dbReference type="PRINTS" id="PR00080">
    <property type="entry name" value="SDRFAMILY"/>
</dbReference>
<dbReference type="Gene3D" id="3.40.50.720">
    <property type="entry name" value="NAD(P)-binding Rossmann-like Domain"/>
    <property type="match status" value="1"/>
</dbReference>
<dbReference type="GO" id="GO:0016020">
    <property type="term" value="C:membrane"/>
    <property type="evidence" value="ECO:0007669"/>
    <property type="project" value="TreeGrafter"/>
</dbReference>
<evidence type="ECO:0000256" key="3">
    <source>
        <dbReference type="RuleBase" id="RU000363"/>
    </source>
</evidence>